<organism evidence="5 6">
    <name type="scientific">Glossina palpalis gambiensis</name>
    <dbReference type="NCBI Taxonomy" id="67801"/>
    <lineage>
        <taxon>Eukaryota</taxon>
        <taxon>Metazoa</taxon>
        <taxon>Ecdysozoa</taxon>
        <taxon>Arthropoda</taxon>
        <taxon>Hexapoda</taxon>
        <taxon>Insecta</taxon>
        <taxon>Pterygota</taxon>
        <taxon>Neoptera</taxon>
        <taxon>Endopterygota</taxon>
        <taxon>Diptera</taxon>
        <taxon>Brachycera</taxon>
        <taxon>Muscomorpha</taxon>
        <taxon>Hippoboscoidea</taxon>
        <taxon>Glossinidae</taxon>
        <taxon>Glossina</taxon>
    </lineage>
</organism>
<dbReference type="PANTHER" id="PTHR46437:SF1">
    <property type="entry name" value="MORN REPEAT-CONTAINING PROTEIN 5"/>
    <property type="match status" value="1"/>
</dbReference>
<evidence type="ECO:0008006" key="7">
    <source>
        <dbReference type="Google" id="ProtNLM"/>
    </source>
</evidence>
<keyword evidence="3" id="KW-0969">Cilium</keyword>
<accession>A0A1B0C673</accession>
<dbReference type="AlphaFoldDB" id="A0A1B0C673"/>
<dbReference type="EMBL" id="JXJN01026453">
    <property type="status" value="NOT_ANNOTATED_CDS"/>
    <property type="molecule type" value="Genomic_DNA"/>
</dbReference>
<dbReference type="Proteomes" id="UP000092460">
    <property type="component" value="Unassembled WGS sequence"/>
</dbReference>
<dbReference type="PANTHER" id="PTHR46437">
    <property type="entry name" value="MORN REPEAT-CONTAINING PROTEIN 5"/>
    <property type="match status" value="1"/>
</dbReference>
<dbReference type="GO" id="GO:0031514">
    <property type="term" value="C:motile cilium"/>
    <property type="evidence" value="ECO:0007669"/>
    <property type="project" value="UniProtKB-SubCell"/>
</dbReference>
<keyword evidence="2" id="KW-0282">Flagellum</keyword>
<dbReference type="EnsemblMetazoa" id="GPPI050227-RA">
    <property type="protein sequence ID" value="GPPI050227-PA"/>
    <property type="gene ID" value="GPPI050227"/>
</dbReference>
<reference evidence="5" key="2">
    <citation type="submission" date="2020-05" db="UniProtKB">
        <authorList>
            <consortium name="EnsemblMetazoa"/>
        </authorList>
    </citation>
    <scope>IDENTIFICATION</scope>
    <source>
        <strain evidence="5">IAEA</strain>
    </source>
</reference>
<evidence type="ECO:0000256" key="2">
    <source>
        <dbReference type="ARBA" id="ARBA00022846"/>
    </source>
</evidence>
<protein>
    <recommendedName>
        <fullName evidence="7">MORN repeat-containing protein 5</fullName>
    </recommendedName>
</protein>
<evidence type="ECO:0000313" key="5">
    <source>
        <dbReference type="EnsemblMetazoa" id="GPPI050227-PA"/>
    </source>
</evidence>
<dbReference type="Gene3D" id="2.20.110.10">
    <property type="entry name" value="Histone H3 K4-specific methyltransferase SET7/9 N-terminal domain"/>
    <property type="match status" value="1"/>
</dbReference>
<evidence type="ECO:0000256" key="3">
    <source>
        <dbReference type="ARBA" id="ARBA00023069"/>
    </source>
</evidence>
<proteinExistence type="predicted"/>
<name>A0A1B0C673_9MUSC</name>
<evidence type="ECO:0000313" key="6">
    <source>
        <dbReference type="Proteomes" id="UP000092460"/>
    </source>
</evidence>
<comment type="subcellular location">
    <subcellularLocation>
        <location evidence="1">Cell projection</location>
        <location evidence="1">Cilium</location>
        <location evidence="1">Flagellum</location>
    </subcellularLocation>
</comment>
<reference evidence="6" key="1">
    <citation type="submission" date="2015-01" db="EMBL/GenBank/DDBJ databases">
        <authorList>
            <person name="Aksoy S."/>
            <person name="Warren W."/>
            <person name="Wilson R.K."/>
        </authorList>
    </citation>
    <scope>NUCLEOTIDE SEQUENCE [LARGE SCALE GENOMIC DNA]</scope>
    <source>
        <strain evidence="6">IAEA</strain>
    </source>
</reference>
<sequence length="299" mass="34116">MSIGTIHVMDNMLDEKANVYRSYLTGSKYKWHWVSDGRRKDNFGEYIFPDGSVYRGDLKKNKFSGNGVIYLAHPYNFEVKGEFINGKITKIIEMRFSDGLIVDADIDGTSLKFDRWTYCNGVTRTFACEIFNGIRPVGPTAHLTPRKSAFKLHVNRFDTIEGVYNPNTGMVYSRPPPFAPTKFIQCEKDRKFIMDNFRTASDSEVEIKPHVCQKILQINLDNEAKLAENGYCSCVTKNDPMRLFPQLDTMGDKSSEQVYNLWDMHSPSSSKCASFSAESLIENVAQRLNLTEDCEIIKS</sequence>
<dbReference type="STRING" id="67801.A0A1B0C673"/>
<keyword evidence="6" id="KW-1185">Reference proteome</keyword>
<evidence type="ECO:0000256" key="1">
    <source>
        <dbReference type="ARBA" id="ARBA00004230"/>
    </source>
</evidence>
<dbReference type="VEuPathDB" id="VectorBase:GPPI050227"/>
<dbReference type="SUPFAM" id="SSF82185">
    <property type="entry name" value="Histone H3 K4-specific methyltransferase SET7/9 N-terminal domain"/>
    <property type="match status" value="1"/>
</dbReference>
<keyword evidence="4" id="KW-0966">Cell projection</keyword>
<evidence type="ECO:0000256" key="4">
    <source>
        <dbReference type="ARBA" id="ARBA00023273"/>
    </source>
</evidence>
<dbReference type="InterPro" id="IPR042814">
    <property type="entry name" value="Morn5"/>
</dbReference>